<evidence type="ECO:0000259" key="4">
    <source>
        <dbReference type="PROSITE" id="PS50887"/>
    </source>
</evidence>
<dbReference type="Gene3D" id="3.30.70.270">
    <property type="match status" value="1"/>
</dbReference>
<dbReference type="GO" id="GO:0043709">
    <property type="term" value="P:cell adhesion involved in single-species biofilm formation"/>
    <property type="evidence" value="ECO:0007669"/>
    <property type="project" value="TreeGrafter"/>
</dbReference>
<reference evidence="5 6" key="1">
    <citation type="journal article" date="2017" name="Genome Announc.">
        <title>Draft Genome Sequence of Agrobacterium tumefaciens Biovar 1 Strain 186, Isolated from Walnut.</title>
        <authorList>
            <person name="Poret-Peterson A.T."/>
            <person name="Bhatnagar S."/>
            <person name="McClean A.E."/>
            <person name="Kluepfel D.A."/>
        </authorList>
    </citation>
    <scope>NUCLEOTIDE SEQUENCE [LARGE SCALE GENOMIC DNA]</scope>
    <source>
        <strain evidence="5 6">186</strain>
    </source>
</reference>
<dbReference type="AlphaFoldDB" id="A0AAP9EA80"/>
<keyword evidence="3" id="KW-1133">Transmembrane helix</keyword>
<evidence type="ECO:0000256" key="1">
    <source>
        <dbReference type="ARBA" id="ARBA00012528"/>
    </source>
</evidence>
<dbReference type="InterPro" id="IPR043128">
    <property type="entry name" value="Rev_trsase/Diguanyl_cyclase"/>
</dbReference>
<dbReference type="NCBIfam" id="TIGR00254">
    <property type="entry name" value="GGDEF"/>
    <property type="match status" value="1"/>
</dbReference>
<dbReference type="InterPro" id="IPR000160">
    <property type="entry name" value="GGDEF_dom"/>
</dbReference>
<dbReference type="Pfam" id="PF00990">
    <property type="entry name" value="GGDEF"/>
    <property type="match status" value="1"/>
</dbReference>
<keyword evidence="3" id="KW-0472">Membrane</keyword>
<dbReference type="FunFam" id="3.30.70.270:FF:000001">
    <property type="entry name" value="Diguanylate cyclase domain protein"/>
    <property type="match status" value="1"/>
</dbReference>
<dbReference type="CDD" id="cd01949">
    <property type="entry name" value="GGDEF"/>
    <property type="match status" value="1"/>
</dbReference>
<feature type="domain" description="GGDEF" evidence="4">
    <location>
        <begin position="74"/>
        <end position="208"/>
    </location>
</feature>
<evidence type="ECO:0000256" key="2">
    <source>
        <dbReference type="ARBA" id="ARBA00034247"/>
    </source>
</evidence>
<dbReference type="GO" id="GO:1902201">
    <property type="term" value="P:negative regulation of bacterial-type flagellum-dependent cell motility"/>
    <property type="evidence" value="ECO:0007669"/>
    <property type="project" value="TreeGrafter"/>
</dbReference>
<protein>
    <recommendedName>
        <fullName evidence="1">diguanylate cyclase</fullName>
        <ecNumber evidence="1">2.7.7.65</ecNumber>
    </recommendedName>
</protein>
<dbReference type="PANTHER" id="PTHR45138">
    <property type="entry name" value="REGULATORY COMPONENTS OF SENSORY TRANSDUCTION SYSTEM"/>
    <property type="match status" value="1"/>
</dbReference>
<evidence type="ECO:0000313" key="5">
    <source>
        <dbReference type="EMBL" id="QDY97670.2"/>
    </source>
</evidence>
<dbReference type="InterPro" id="IPR029787">
    <property type="entry name" value="Nucleotide_cyclase"/>
</dbReference>
<accession>A0AAP9EA80</accession>
<proteinExistence type="predicted"/>
<organism evidence="5 6">
    <name type="scientific">Agrobacterium tumefaciens</name>
    <dbReference type="NCBI Taxonomy" id="358"/>
    <lineage>
        <taxon>Bacteria</taxon>
        <taxon>Pseudomonadati</taxon>
        <taxon>Pseudomonadota</taxon>
        <taxon>Alphaproteobacteria</taxon>
        <taxon>Hyphomicrobiales</taxon>
        <taxon>Rhizobiaceae</taxon>
        <taxon>Rhizobium/Agrobacterium group</taxon>
        <taxon>Agrobacterium</taxon>
        <taxon>Agrobacterium tumefaciens complex</taxon>
    </lineage>
</organism>
<dbReference type="Proteomes" id="UP000222296">
    <property type="component" value="Plasmid pAt"/>
</dbReference>
<sequence>MNVDFQNDAFYQQIFAHRFNIVMVATLVVFMGDLFSQRSRLLQGVQRDADTDPLTRLRNRSFVLRIIKDLAVRPKIGIAVLDIDNFEKINDGYGHHVGDEVIIAVSNIIRRCVRKTDIAVRWGGEEFLVILPGISTENLKLVCNRIIEEARHQRVSFDGQEIRFTVSVGVTHIEDFVKQDFGAAFSNADALLYEAKQTGKDKSVFGSLVNRAGAV</sequence>
<keyword evidence="5" id="KW-0614">Plasmid</keyword>
<evidence type="ECO:0000313" key="6">
    <source>
        <dbReference type="Proteomes" id="UP000222296"/>
    </source>
</evidence>
<dbReference type="PROSITE" id="PS50887">
    <property type="entry name" value="GGDEF"/>
    <property type="match status" value="1"/>
</dbReference>
<keyword evidence="3" id="KW-0812">Transmembrane</keyword>
<name>A0AAP9EA80_AGRTU</name>
<dbReference type="PANTHER" id="PTHR45138:SF9">
    <property type="entry name" value="DIGUANYLATE CYCLASE DGCM-RELATED"/>
    <property type="match status" value="1"/>
</dbReference>
<dbReference type="GO" id="GO:0005886">
    <property type="term" value="C:plasma membrane"/>
    <property type="evidence" value="ECO:0007669"/>
    <property type="project" value="TreeGrafter"/>
</dbReference>
<comment type="catalytic activity">
    <reaction evidence="2">
        <text>2 GTP = 3',3'-c-di-GMP + 2 diphosphate</text>
        <dbReference type="Rhea" id="RHEA:24898"/>
        <dbReference type="ChEBI" id="CHEBI:33019"/>
        <dbReference type="ChEBI" id="CHEBI:37565"/>
        <dbReference type="ChEBI" id="CHEBI:58805"/>
        <dbReference type="EC" id="2.7.7.65"/>
    </reaction>
</comment>
<dbReference type="EC" id="2.7.7.65" evidence="1"/>
<dbReference type="SMART" id="SM00267">
    <property type="entry name" value="GGDEF"/>
    <property type="match status" value="1"/>
</dbReference>
<dbReference type="GO" id="GO:0052621">
    <property type="term" value="F:diguanylate cyclase activity"/>
    <property type="evidence" value="ECO:0007669"/>
    <property type="project" value="UniProtKB-EC"/>
</dbReference>
<gene>
    <name evidence="5" type="ORF">CG010_026330</name>
</gene>
<dbReference type="InterPro" id="IPR050469">
    <property type="entry name" value="Diguanylate_Cyclase"/>
</dbReference>
<evidence type="ECO:0000256" key="3">
    <source>
        <dbReference type="SAM" id="Phobius"/>
    </source>
</evidence>
<dbReference type="RefSeq" id="WP_163118019.1">
    <property type="nucleotide sequence ID" value="NZ_CP042276.1"/>
</dbReference>
<feature type="transmembrane region" description="Helical" evidence="3">
    <location>
        <begin position="15"/>
        <end position="35"/>
    </location>
</feature>
<dbReference type="EMBL" id="CP042276">
    <property type="protein sequence ID" value="QDY97670.2"/>
    <property type="molecule type" value="Genomic_DNA"/>
</dbReference>
<dbReference type="SUPFAM" id="SSF55073">
    <property type="entry name" value="Nucleotide cyclase"/>
    <property type="match status" value="1"/>
</dbReference>
<geneLocation type="plasmid" evidence="6">
    <name>pat</name>
</geneLocation>